<keyword evidence="12" id="KW-0511">Multifunctional enzyme</keyword>
<comment type="caution">
    <text evidence="17">The sequence shown here is derived from an EMBL/GenBank/DDBJ whole genome shotgun (WGS) entry which is preliminary data.</text>
</comment>
<dbReference type="EC" id="2.7.1.26" evidence="15"/>
<dbReference type="PANTHER" id="PTHR22749">
    <property type="entry name" value="RIBOFLAVIN KINASE/FMN ADENYLYLTRANSFERASE"/>
    <property type="match status" value="1"/>
</dbReference>
<comment type="catalytic activity">
    <reaction evidence="13 15">
        <text>riboflavin + ATP = FMN + ADP + H(+)</text>
        <dbReference type="Rhea" id="RHEA:14357"/>
        <dbReference type="ChEBI" id="CHEBI:15378"/>
        <dbReference type="ChEBI" id="CHEBI:30616"/>
        <dbReference type="ChEBI" id="CHEBI:57986"/>
        <dbReference type="ChEBI" id="CHEBI:58210"/>
        <dbReference type="ChEBI" id="CHEBI:456216"/>
        <dbReference type="EC" id="2.7.1.26"/>
    </reaction>
</comment>
<evidence type="ECO:0000256" key="7">
    <source>
        <dbReference type="ARBA" id="ARBA00022695"/>
    </source>
</evidence>
<dbReference type="PIRSF" id="PIRSF004491">
    <property type="entry name" value="FAD_Synth"/>
    <property type="match status" value="1"/>
</dbReference>
<keyword evidence="7 15" id="KW-0548">Nucleotidyltransferase</keyword>
<dbReference type="InterPro" id="IPR014729">
    <property type="entry name" value="Rossmann-like_a/b/a_fold"/>
</dbReference>
<keyword evidence="4 15" id="KW-0285">Flavoprotein</keyword>
<dbReference type="Gene3D" id="2.40.30.30">
    <property type="entry name" value="Riboflavin kinase-like"/>
    <property type="match status" value="1"/>
</dbReference>
<evidence type="ECO:0000256" key="2">
    <source>
        <dbReference type="ARBA" id="ARBA00004726"/>
    </source>
</evidence>
<feature type="domain" description="Riboflavin kinase" evidence="16">
    <location>
        <begin position="200"/>
        <end position="324"/>
    </location>
</feature>
<keyword evidence="11 15" id="KW-0067">ATP-binding</keyword>
<comment type="function">
    <text evidence="1">Catalyzes the phosphorylation of riboflavin to FMN followed by the adenylation of FMN to FAD.</text>
</comment>
<keyword evidence="6 15" id="KW-0808">Transferase</keyword>
<dbReference type="Pfam" id="PF06574">
    <property type="entry name" value="FAD_syn"/>
    <property type="match status" value="1"/>
</dbReference>
<evidence type="ECO:0000256" key="8">
    <source>
        <dbReference type="ARBA" id="ARBA00022741"/>
    </source>
</evidence>
<evidence type="ECO:0000256" key="4">
    <source>
        <dbReference type="ARBA" id="ARBA00022630"/>
    </source>
</evidence>
<evidence type="ECO:0000256" key="14">
    <source>
        <dbReference type="ARBA" id="ARBA00049494"/>
    </source>
</evidence>
<accession>A0ABX0XHU6</accession>
<dbReference type="EMBL" id="JAATJE010000001">
    <property type="protein sequence ID" value="NJC32794.1"/>
    <property type="molecule type" value="Genomic_DNA"/>
</dbReference>
<dbReference type="InterPro" id="IPR023465">
    <property type="entry name" value="Riboflavin_kinase_dom_sf"/>
</dbReference>
<evidence type="ECO:0000313" key="17">
    <source>
        <dbReference type="EMBL" id="NJC32794.1"/>
    </source>
</evidence>
<comment type="pathway">
    <text evidence="2 15">Cofactor biosynthesis; FAD biosynthesis; FAD from FMN: step 1/1.</text>
</comment>
<dbReference type="Proteomes" id="UP000734218">
    <property type="component" value="Unassembled WGS sequence"/>
</dbReference>
<evidence type="ECO:0000256" key="9">
    <source>
        <dbReference type="ARBA" id="ARBA00022777"/>
    </source>
</evidence>
<dbReference type="CDD" id="cd02064">
    <property type="entry name" value="FAD_synthetase_N"/>
    <property type="match status" value="1"/>
</dbReference>
<keyword evidence="9 15" id="KW-0418">Kinase</keyword>
<dbReference type="NCBIfam" id="TIGR00083">
    <property type="entry name" value="ribF"/>
    <property type="match status" value="1"/>
</dbReference>
<keyword evidence="8 15" id="KW-0547">Nucleotide-binding</keyword>
<gene>
    <name evidence="17" type="ORF">GGR88_000268</name>
</gene>
<dbReference type="SUPFAM" id="SSF82114">
    <property type="entry name" value="Riboflavin kinase-like"/>
    <property type="match status" value="1"/>
</dbReference>
<dbReference type="SUPFAM" id="SSF52374">
    <property type="entry name" value="Nucleotidylyl transferase"/>
    <property type="match status" value="1"/>
</dbReference>
<dbReference type="InterPro" id="IPR002606">
    <property type="entry name" value="Riboflavin_kinase_bac"/>
</dbReference>
<dbReference type="Pfam" id="PF01687">
    <property type="entry name" value="Flavokinase"/>
    <property type="match status" value="1"/>
</dbReference>
<dbReference type="GO" id="GO:0003919">
    <property type="term" value="F:FMN adenylyltransferase activity"/>
    <property type="evidence" value="ECO:0007669"/>
    <property type="project" value="UniProtKB-EC"/>
</dbReference>
<dbReference type="InterPro" id="IPR023468">
    <property type="entry name" value="Riboflavin_kinase"/>
</dbReference>
<comment type="catalytic activity">
    <reaction evidence="14 15">
        <text>FMN + ATP + H(+) = FAD + diphosphate</text>
        <dbReference type="Rhea" id="RHEA:17237"/>
        <dbReference type="ChEBI" id="CHEBI:15378"/>
        <dbReference type="ChEBI" id="CHEBI:30616"/>
        <dbReference type="ChEBI" id="CHEBI:33019"/>
        <dbReference type="ChEBI" id="CHEBI:57692"/>
        <dbReference type="ChEBI" id="CHEBI:58210"/>
        <dbReference type="EC" id="2.7.7.2"/>
    </reaction>
</comment>
<evidence type="ECO:0000256" key="15">
    <source>
        <dbReference type="PIRNR" id="PIRNR004491"/>
    </source>
</evidence>
<dbReference type="InterPro" id="IPR015865">
    <property type="entry name" value="Riboflavin_kinase_bac/euk"/>
</dbReference>
<dbReference type="NCBIfam" id="NF004160">
    <property type="entry name" value="PRK05627.1-3"/>
    <property type="match status" value="1"/>
</dbReference>
<keyword evidence="18" id="KW-1185">Reference proteome</keyword>
<evidence type="ECO:0000256" key="13">
    <source>
        <dbReference type="ARBA" id="ARBA00047880"/>
    </source>
</evidence>
<dbReference type="Gene3D" id="3.40.50.620">
    <property type="entry name" value="HUPs"/>
    <property type="match status" value="1"/>
</dbReference>
<proteinExistence type="inferred from homology"/>
<evidence type="ECO:0000259" key="16">
    <source>
        <dbReference type="SMART" id="SM00904"/>
    </source>
</evidence>
<dbReference type="InterPro" id="IPR015864">
    <property type="entry name" value="FAD_synthase"/>
</dbReference>
<dbReference type="PANTHER" id="PTHR22749:SF6">
    <property type="entry name" value="RIBOFLAVIN KINASE"/>
    <property type="match status" value="1"/>
</dbReference>
<protein>
    <recommendedName>
        <fullName evidence="15">Riboflavin biosynthesis protein</fullName>
    </recommendedName>
    <domain>
        <recommendedName>
            <fullName evidence="15">Riboflavin kinase</fullName>
            <ecNumber evidence="15">2.7.1.26</ecNumber>
        </recommendedName>
        <alternativeName>
            <fullName evidence="15">Flavokinase</fullName>
        </alternativeName>
    </domain>
    <domain>
        <recommendedName>
            <fullName evidence="15">FMN adenylyltransferase</fullName>
            <ecNumber evidence="15">2.7.7.2</ecNumber>
        </recommendedName>
        <alternativeName>
            <fullName evidence="15">FAD pyrophosphorylase</fullName>
        </alternativeName>
        <alternativeName>
            <fullName evidence="15">FAD synthase</fullName>
        </alternativeName>
    </domain>
</protein>
<organism evidence="17 18">
    <name type="scientific">Sphingomonas jejuensis</name>
    <dbReference type="NCBI Taxonomy" id="904715"/>
    <lineage>
        <taxon>Bacteria</taxon>
        <taxon>Pseudomonadati</taxon>
        <taxon>Pseudomonadota</taxon>
        <taxon>Alphaproteobacteria</taxon>
        <taxon>Sphingomonadales</taxon>
        <taxon>Sphingomonadaceae</taxon>
        <taxon>Sphingomonas</taxon>
    </lineage>
</organism>
<dbReference type="EC" id="2.7.7.2" evidence="15"/>
<keyword evidence="5 15" id="KW-0288">FMN</keyword>
<comment type="pathway">
    <text evidence="3 15">Cofactor biosynthesis; FMN biosynthesis; FMN from riboflavin (ATP route): step 1/1.</text>
</comment>
<keyword evidence="10 15" id="KW-0274">FAD</keyword>
<dbReference type="SMART" id="SM00904">
    <property type="entry name" value="Flavokinase"/>
    <property type="match status" value="1"/>
</dbReference>
<evidence type="ECO:0000256" key="5">
    <source>
        <dbReference type="ARBA" id="ARBA00022643"/>
    </source>
</evidence>
<evidence type="ECO:0000256" key="11">
    <source>
        <dbReference type="ARBA" id="ARBA00022840"/>
    </source>
</evidence>
<evidence type="ECO:0000256" key="6">
    <source>
        <dbReference type="ARBA" id="ARBA00022679"/>
    </source>
</evidence>
<name>A0ABX0XHU6_9SPHN</name>
<reference evidence="17 18" key="1">
    <citation type="submission" date="2020-03" db="EMBL/GenBank/DDBJ databases">
        <title>Genomic Encyclopedia of Type Strains, Phase IV (KMG-IV): sequencing the most valuable type-strain genomes for metagenomic binning, comparative biology and taxonomic classification.</title>
        <authorList>
            <person name="Goeker M."/>
        </authorList>
    </citation>
    <scope>NUCLEOTIDE SEQUENCE [LARGE SCALE GENOMIC DNA]</scope>
    <source>
        <strain evidence="17 18">DSM 27651</strain>
    </source>
</reference>
<evidence type="ECO:0000256" key="12">
    <source>
        <dbReference type="ARBA" id="ARBA00023268"/>
    </source>
</evidence>
<evidence type="ECO:0000256" key="1">
    <source>
        <dbReference type="ARBA" id="ARBA00002121"/>
    </source>
</evidence>
<evidence type="ECO:0000256" key="3">
    <source>
        <dbReference type="ARBA" id="ARBA00005201"/>
    </source>
</evidence>
<comment type="similarity">
    <text evidence="15">Belongs to the ribF family.</text>
</comment>
<dbReference type="GO" id="GO:0008531">
    <property type="term" value="F:riboflavin kinase activity"/>
    <property type="evidence" value="ECO:0007669"/>
    <property type="project" value="UniProtKB-EC"/>
</dbReference>
<evidence type="ECO:0000313" key="18">
    <source>
        <dbReference type="Proteomes" id="UP000734218"/>
    </source>
</evidence>
<evidence type="ECO:0000256" key="10">
    <source>
        <dbReference type="ARBA" id="ARBA00022827"/>
    </source>
</evidence>
<sequence>MPAAPFFCAPAFLCARVMERLDGSSPVPPPFRGGIVALGNFDGFHRGHQAVVGHAVDRARREGRPAIVATFDPHPVRFFRPDAPPFRLTTLDQRQRLFAAAGADAMLVLGFDAALAATPADVFVTDLLGHHIGAAGVVTGTDFTFGKGKGGNITLMQGWAAAAGMSVDAVPPVCDDLGPVSSTRIRQALVDGRPDEAARLLTRPFAIEGVVEHGDKVGRTIGYPTANLQVGRYLRPRYGIYAVRGRLPDGRVLDGAANLGIRPSFDPPKELLEPHFFDFAGDLYGQRIEVELHHFIRPEAKFDDMDALIAQMDADCAEARARLAGAPDLR</sequence>